<dbReference type="Pfam" id="PF11012">
    <property type="entry name" value="DUF2850"/>
    <property type="match status" value="1"/>
</dbReference>
<dbReference type="HOGENOM" id="CLU_1151426_0_0_6"/>
<evidence type="ECO:0008006" key="5">
    <source>
        <dbReference type="Google" id="ProtNLM"/>
    </source>
</evidence>
<dbReference type="eggNOG" id="ENOG5031N6J">
    <property type="taxonomic scope" value="Bacteria"/>
</dbReference>
<gene>
    <name evidence="3" type="ordered locus">VVA0046</name>
</gene>
<dbReference type="EMBL" id="BA000038">
    <property type="protein sequence ID" value="BAC96072.1"/>
    <property type="molecule type" value="Genomic_DNA"/>
</dbReference>
<dbReference type="InterPro" id="IPR021271">
    <property type="entry name" value="DUF2850"/>
</dbReference>
<evidence type="ECO:0000313" key="4">
    <source>
        <dbReference type="Proteomes" id="UP000002675"/>
    </source>
</evidence>
<name>Q7MGC3_VIBVY</name>
<organism evidence="3 4">
    <name type="scientific">Vibrio vulnificus (strain YJ016)</name>
    <dbReference type="NCBI Taxonomy" id="196600"/>
    <lineage>
        <taxon>Bacteria</taxon>
        <taxon>Pseudomonadati</taxon>
        <taxon>Pseudomonadota</taxon>
        <taxon>Gammaproteobacteria</taxon>
        <taxon>Vibrionales</taxon>
        <taxon>Vibrionaceae</taxon>
        <taxon>Vibrio</taxon>
    </lineage>
</organism>
<dbReference type="KEGG" id="vvy:VVA0046"/>
<evidence type="ECO:0000313" key="3">
    <source>
        <dbReference type="EMBL" id="BAC96072.1"/>
    </source>
</evidence>
<feature type="region of interest" description="Disordered" evidence="1">
    <location>
        <begin position="220"/>
        <end position="241"/>
    </location>
</feature>
<dbReference type="STRING" id="672.VV93_v1c30540"/>
<accession>Q7MGC3</accession>
<proteinExistence type="predicted"/>
<keyword evidence="2" id="KW-0472">Membrane</keyword>
<keyword evidence="2" id="KW-0812">Transmembrane</keyword>
<feature type="transmembrane region" description="Helical" evidence="2">
    <location>
        <begin position="99"/>
        <end position="118"/>
    </location>
</feature>
<evidence type="ECO:0000256" key="2">
    <source>
        <dbReference type="SAM" id="Phobius"/>
    </source>
</evidence>
<protein>
    <recommendedName>
        <fullName evidence="5">DUF2850 domain-containing protein</fullName>
    </recommendedName>
</protein>
<keyword evidence="2" id="KW-1133">Transmembrane helix</keyword>
<dbReference type="Proteomes" id="UP000002675">
    <property type="component" value="Chromosome II"/>
</dbReference>
<reference evidence="3 4" key="1">
    <citation type="journal article" date="2003" name="Genome Res.">
        <title>Comparative genome analysis of Vibrio vulnificus, a marine pathogen.</title>
        <authorList>
            <person name="Chen C.Y."/>
            <person name="Wu K.M."/>
            <person name="Chang Y.C."/>
            <person name="Chang C.H."/>
            <person name="Tsai H.C."/>
            <person name="Liao T.L."/>
            <person name="Liu Y.M."/>
            <person name="Chen H.J."/>
            <person name="Shen A.B."/>
            <person name="Li J.C."/>
            <person name="Su T.L."/>
            <person name="Shao C.P."/>
            <person name="Lee C.T."/>
            <person name="Hor L.I."/>
            <person name="Tsai S.F."/>
        </authorList>
    </citation>
    <scope>NUCLEOTIDE SEQUENCE [LARGE SCALE GENOMIC DNA]</scope>
    <source>
        <strain evidence="3 4">YJ016</strain>
    </source>
</reference>
<dbReference type="AlphaFoldDB" id="Q7MGC3"/>
<evidence type="ECO:0000256" key="1">
    <source>
        <dbReference type="SAM" id="MobiDB-lite"/>
    </source>
</evidence>
<sequence>MFILKQSALFIPAPKITTIGTLCNLFFPSPQAFIVRSLTALSLGYALGSKFDTENLPNSPLKTTINKTRKRNMVKKSTQNSKNNRIEQQAEKRINNKLAMFRGLFVFFFLLLTGYFSFRIYSEYQLYVDPVNVYGEWIEIGAPPYLTERLTLSEQGVFRNNRLVATQYQFDGKRIIVETGNGLTIYQVAGSESSPQLRRLQPATPVQRFVKKGYEDTITESASGGAQNRRAALSEHFNSSN</sequence>